<dbReference type="PANTHER" id="PTHR46119:SF15">
    <property type="entry name" value="PROTEIN SODIUM POTASSIUM ROOT DEFECTIVE 2"/>
    <property type="match status" value="1"/>
</dbReference>
<dbReference type="GO" id="GO:0009626">
    <property type="term" value="P:plant-type hypersensitive response"/>
    <property type="evidence" value="ECO:0007669"/>
    <property type="project" value="UniProtKB-KW"/>
</dbReference>
<dbReference type="AlphaFoldDB" id="A0A2G9G0L4"/>
<proteinExistence type="predicted"/>
<dbReference type="GO" id="GO:0016020">
    <property type="term" value="C:membrane"/>
    <property type="evidence" value="ECO:0007669"/>
    <property type="project" value="UniProtKB-SubCell"/>
</dbReference>
<evidence type="ECO:0000256" key="2">
    <source>
        <dbReference type="SAM" id="MobiDB-lite"/>
    </source>
</evidence>
<organism evidence="4 5">
    <name type="scientific">Handroanthus impetiginosus</name>
    <dbReference type="NCBI Taxonomy" id="429701"/>
    <lineage>
        <taxon>Eukaryota</taxon>
        <taxon>Viridiplantae</taxon>
        <taxon>Streptophyta</taxon>
        <taxon>Embryophyta</taxon>
        <taxon>Tracheophyta</taxon>
        <taxon>Spermatophyta</taxon>
        <taxon>Magnoliopsida</taxon>
        <taxon>eudicotyledons</taxon>
        <taxon>Gunneridae</taxon>
        <taxon>Pentapetalae</taxon>
        <taxon>asterids</taxon>
        <taxon>lamiids</taxon>
        <taxon>Lamiales</taxon>
        <taxon>Bignoniaceae</taxon>
        <taxon>Crescentiina</taxon>
        <taxon>Tabebuia alliance</taxon>
        <taxon>Handroanthus</taxon>
    </lineage>
</organism>
<feature type="compositionally biased region" description="Basic and acidic residues" evidence="2">
    <location>
        <begin position="78"/>
        <end position="94"/>
    </location>
</feature>
<keyword evidence="5" id="KW-1185">Reference proteome</keyword>
<dbReference type="PROSITE" id="PS50846">
    <property type="entry name" value="HMA_2"/>
    <property type="match status" value="1"/>
</dbReference>
<sequence length="243" mass="26884">MKKMDIFCASQAATAICLSMEQTSSSSPSSKALLSRGPAIDRHNPIIRDSRRISTTSHQLITPKPHKNHHKKQNPKIPFKENNKKLDEDKKKDSNNQTTSAVVRKSWSCTKPGDFISPHGSTRHLLSEKALFNALSDSDSGLKVFNGESSKKISESCCVKESSAFESSDQVVVLRVSLHCRGCERKMRKHISRMEGVTSFNIDFATKKVTLMGNITPLEVLSSISKVKSAQLWSPTMPSSPVN</sequence>
<accession>A0A2G9G0L4</accession>
<reference evidence="5" key="1">
    <citation type="journal article" date="2018" name="Gigascience">
        <title>Genome assembly of the Pink Ipe (Handroanthus impetiginosus, Bignoniaceae), a highly valued, ecologically keystone Neotropical timber forest tree.</title>
        <authorList>
            <person name="Silva-Junior O.B."/>
            <person name="Grattapaglia D."/>
            <person name="Novaes E."/>
            <person name="Collevatti R.G."/>
        </authorList>
    </citation>
    <scope>NUCLEOTIDE SEQUENCE [LARGE SCALE GENOMIC DNA]</scope>
    <source>
        <strain evidence="5">cv. UFG-1</strain>
    </source>
</reference>
<protein>
    <submittedName>
        <fullName evidence="4">Copper chaperone</fullName>
    </submittedName>
</protein>
<dbReference type="Gene3D" id="3.30.70.100">
    <property type="match status" value="1"/>
</dbReference>
<comment type="caution">
    <text evidence="4">The sequence shown here is derived from an EMBL/GenBank/DDBJ whole genome shotgun (WGS) entry which is preliminary data.</text>
</comment>
<name>A0A2G9G0L4_9LAMI</name>
<dbReference type="InterPro" id="IPR006121">
    <property type="entry name" value="HMA_dom"/>
</dbReference>
<dbReference type="Proteomes" id="UP000231279">
    <property type="component" value="Unassembled WGS sequence"/>
</dbReference>
<comment type="subcellular location">
    <subcellularLocation>
        <location evidence="1">Membrane</location>
        <topology evidence="1">Peripheral membrane protein</topology>
    </subcellularLocation>
</comment>
<dbReference type="InterPro" id="IPR036163">
    <property type="entry name" value="HMA_dom_sf"/>
</dbReference>
<dbReference type="SUPFAM" id="SSF55008">
    <property type="entry name" value="HMA, heavy metal-associated domain"/>
    <property type="match status" value="1"/>
</dbReference>
<evidence type="ECO:0000259" key="3">
    <source>
        <dbReference type="PROSITE" id="PS50846"/>
    </source>
</evidence>
<feature type="domain" description="HMA" evidence="3">
    <location>
        <begin position="169"/>
        <end position="235"/>
    </location>
</feature>
<dbReference type="InterPro" id="IPR044526">
    <property type="entry name" value="NAKR1-3"/>
</dbReference>
<feature type="region of interest" description="Disordered" evidence="2">
    <location>
        <begin position="42"/>
        <end position="103"/>
    </location>
</feature>
<evidence type="ECO:0000313" key="5">
    <source>
        <dbReference type="Proteomes" id="UP000231279"/>
    </source>
</evidence>
<feature type="compositionally biased region" description="Basic residues" evidence="2">
    <location>
        <begin position="64"/>
        <end position="74"/>
    </location>
</feature>
<dbReference type="Pfam" id="PF00403">
    <property type="entry name" value="HMA"/>
    <property type="match status" value="1"/>
</dbReference>
<evidence type="ECO:0000313" key="4">
    <source>
        <dbReference type="EMBL" id="PIM98863.1"/>
    </source>
</evidence>
<dbReference type="CDD" id="cd00371">
    <property type="entry name" value="HMA"/>
    <property type="match status" value="1"/>
</dbReference>
<dbReference type="STRING" id="429701.A0A2G9G0L4"/>
<dbReference type="EMBL" id="NKXS01008016">
    <property type="protein sequence ID" value="PIM98863.1"/>
    <property type="molecule type" value="Genomic_DNA"/>
</dbReference>
<dbReference type="PANTHER" id="PTHR46119">
    <property type="entry name" value="OS08G0405700 PROTEIN"/>
    <property type="match status" value="1"/>
</dbReference>
<evidence type="ECO:0000256" key="1">
    <source>
        <dbReference type="ARBA" id="ARBA00004170"/>
    </source>
</evidence>
<dbReference type="GO" id="GO:0046872">
    <property type="term" value="F:metal ion binding"/>
    <property type="evidence" value="ECO:0007669"/>
    <property type="project" value="InterPro"/>
</dbReference>
<gene>
    <name evidence="4" type="ORF">CDL12_28653</name>
</gene>
<dbReference type="OrthoDB" id="689350at2759"/>
<feature type="compositionally biased region" description="Basic and acidic residues" evidence="2">
    <location>
        <begin position="42"/>
        <end position="52"/>
    </location>
</feature>